<sequence>MDNASTKAARTRRYIIEKTAGVFNTKGFAGTSMSDLTAVTGLTKGSIYGNFENKEAVAAAVFDHNYGEVVKLVNRRMEKETTYYGKLMVYAGAYGDFIRKGYPKGGCPVLNTAVEADDTNDVLKVRAAQAIAGWKKSIESLIKGGMAAGEFRPGLDPAQLALAMIALIEGGVMIAKVTDTPAHLNKVLKTLEWMLGEMRL</sequence>
<dbReference type="AlphaFoldDB" id="A0A3N4PLY2"/>
<dbReference type="OrthoDB" id="9798857at2"/>
<dbReference type="PANTHER" id="PTHR47506:SF3">
    <property type="entry name" value="HTH-TYPE TRANSCRIPTIONAL REGULATOR LMRA"/>
    <property type="match status" value="1"/>
</dbReference>
<organism evidence="6 7">
    <name type="scientific">Chitinophaga lutea</name>
    <dbReference type="NCBI Taxonomy" id="2488634"/>
    <lineage>
        <taxon>Bacteria</taxon>
        <taxon>Pseudomonadati</taxon>
        <taxon>Bacteroidota</taxon>
        <taxon>Chitinophagia</taxon>
        <taxon>Chitinophagales</taxon>
        <taxon>Chitinophagaceae</taxon>
        <taxon>Chitinophaga</taxon>
    </lineage>
</organism>
<dbReference type="PROSITE" id="PS50977">
    <property type="entry name" value="HTH_TETR_2"/>
    <property type="match status" value="1"/>
</dbReference>
<keyword evidence="2 4" id="KW-0238">DNA-binding</keyword>
<keyword evidence="3" id="KW-0804">Transcription</keyword>
<evidence type="ECO:0000313" key="6">
    <source>
        <dbReference type="EMBL" id="RPE09703.1"/>
    </source>
</evidence>
<dbReference type="EMBL" id="RPDH01000002">
    <property type="protein sequence ID" value="RPE09703.1"/>
    <property type="molecule type" value="Genomic_DNA"/>
</dbReference>
<dbReference type="Proteomes" id="UP000278351">
    <property type="component" value="Unassembled WGS sequence"/>
</dbReference>
<accession>A0A3N4PLY2</accession>
<keyword evidence="1" id="KW-0805">Transcription regulation</keyword>
<evidence type="ECO:0000313" key="7">
    <source>
        <dbReference type="Proteomes" id="UP000278351"/>
    </source>
</evidence>
<name>A0A3N4PLY2_9BACT</name>
<dbReference type="Pfam" id="PF16925">
    <property type="entry name" value="TetR_C_13"/>
    <property type="match status" value="1"/>
</dbReference>
<dbReference type="InterPro" id="IPR036271">
    <property type="entry name" value="Tet_transcr_reg_TetR-rel_C_sf"/>
</dbReference>
<evidence type="ECO:0000256" key="4">
    <source>
        <dbReference type="PROSITE-ProRule" id="PRU00335"/>
    </source>
</evidence>
<dbReference type="SUPFAM" id="SSF48498">
    <property type="entry name" value="Tetracyclin repressor-like, C-terminal domain"/>
    <property type="match status" value="1"/>
</dbReference>
<evidence type="ECO:0000259" key="5">
    <source>
        <dbReference type="PROSITE" id="PS50977"/>
    </source>
</evidence>
<dbReference type="PRINTS" id="PR00455">
    <property type="entry name" value="HTHTETR"/>
</dbReference>
<dbReference type="SUPFAM" id="SSF46689">
    <property type="entry name" value="Homeodomain-like"/>
    <property type="match status" value="1"/>
</dbReference>
<dbReference type="Pfam" id="PF00440">
    <property type="entry name" value="TetR_N"/>
    <property type="match status" value="1"/>
</dbReference>
<dbReference type="InterPro" id="IPR009057">
    <property type="entry name" value="Homeodomain-like_sf"/>
</dbReference>
<evidence type="ECO:0000256" key="3">
    <source>
        <dbReference type="ARBA" id="ARBA00023163"/>
    </source>
</evidence>
<proteinExistence type="predicted"/>
<feature type="domain" description="HTH tetR-type" evidence="5">
    <location>
        <begin position="9"/>
        <end position="69"/>
    </location>
</feature>
<dbReference type="GO" id="GO:0003677">
    <property type="term" value="F:DNA binding"/>
    <property type="evidence" value="ECO:0007669"/>
    <property type="project" value="UniProtKB-UniRule"/>
</dbReference>
<dbReference type="PANTHER" id="PTHR47506">
    <property type="entry name" value="TRANSCRIPTIONAL REGULATORY PROTEIN"/>
    <property type="match status" value="1"/>
</dbReference>
<protein>
    <submittedName>
        <fullName evidence="6">TetR/AcrR family transcriptional regulator</fullName>
    </submittedName>
</protein>
<evidence type="ECO:0000256" key="1">
    <source>
        <dbReference type="ARBA" id="ARBA00023015"/>
    </source>
</evidence>
<dbReference type="InterPro" id="IPR001647">
    <property type="entry name" value="HTH_TetR"/>
</dbReference>
<dbReference type="RefSeq" id="WP_123848684.1">
    <property type="nucleotide sequence ID" value="NZ_RPDH01000002.1"/>
</dbReference>
<feature type="DNA-binding region" description="H-T-H motif" evidence="4">
    <location>
        <begin position="32"/>
        <end position="51"/>
    </location>
</feature>
<comment type="caution">
    <text evidence="6">The sequence shown here is derived from an EMBL/GenBank/DDBJ whole genome shotgun (WGS) entry which is preliminary data.</text>
</comment>
<gene>
    <name evidence="6" type="ORF">EGT74_22280</name>
</gene>
<keyword evidence="7" id="KW-1185">Reference proteome</keyword>
<reference evidence="6 7" key="1">
    <citation type="submission" date="2018-11" db="EMBL/GenBank/DDBJ databases">
        <title>Chitinophaga lutea sp.nov., isolate from arsenic contaminated soil.</title>
        <authorList>
            <person name="Zong Y."/>
        </authorList>
    </citation>
    <scope>NUCLEOTIDE SEQUENCE [LARGE SCALE GENOMIC DNA]</scope>
    <source>
        <strain evidence="6 7">ZY74</strain>
    </source>
</reference>
<dbReference type="InterPro" id="IPR011075">
    <property type="entry name" value="TetR_C"/>
</dbReference>
<evidence type="ECO:0000256" key="2">
    <source>
        <dbReference type="ARBA" id="ARBA00023125"/>
    </source>
</evidence>
<dbReference type="Gene3D" id="1.10.357.10">
    <property type="entry name" value="Tetracycline Repressor, domain 2"/>
    <property type="match status" value="1"/>
</dbReference>